<evidence type="ECO:0000313" key="2">
    <source>
        <dbReference type="Proteomes" id="UP001055811"/>
    </source>
</evidence>
<dbReference type="EMBL" id="CM042009">
    <property type="protein sequence ID" value="KAI3790335.1"/>
    <property type="molecule type" value="Genomic_DNA"/>
</dbReference>
<gene>
    <name evidence="1" type="ORF">L2E82_03300</name>
</gene>
<evidence type="ECO:0000313" key="1">
    <source>
        <dbReference type="EMBL" id="KAI3790335.1"/>
    </source>
</evidence>
<proteinExistence type="predicted"/>
<dbReference type="Proteomes" id="UP001055811">
    <property type="component" value="Linkage Group LG01"/>
</dbReference>
<accession>A0ACB9H3M3</accession>
<keyword evidence="2" id="KW-1185">Reference proteome</keyword>
<reference evidence="1 2" key="2">
    <citation type="journal article" date="2022" name="Mol. Ecol. Resour.">
        <title>The genomes of chicory, endive, great burdock and yacon provide insights into Asteraceae paleo-polyploidization history and plant inulin production.</title>
        <authorList>
            <person name="Fan W."/>
            <person name="Wang S."/>
            <person name="Wang H."/>
            <person name="Wang A."/>
            <person name="Jiang F."/>
            <person name="Liu H."/>
            <person name="Zhao H."/>
            <person name="Xu D."/>
            <person name="Zhang Y."/>
        </authorList>
    </citation>
    <scope>NUCLEOTIDE SEQUENCE [LARGE SCALE GENOMIC DNA]</scope>
    <source>
        <strain evidence="2">cv. Punajuju</strain>
        <tissue evidence="1">Leaves</tissue>
    </source>
</reference>
<sequence>MPDDRGTNKLRFLLLWVRFSARNHKNRRCWWWRRTVVGGRDEAIGPILAESQPKHSDFDLLGGISKTPSENRWDGTSCREVVISNLHLGKAHMGSLNGKGPL</sequence>
<protein>
    <submittedName>
        <fullName evidence="1">Uncharacterized protein</fullName>
    </submittedName>
</protein>
<reference evidence="2" key="1">
    <citation type="journal article" date="2022" name="Mol. Ecol. Resour.">
        <title>The genomes of chicory, endive, great burdock and yacon provide insights into Asteraceae palaeo-polyploidization history and plant inulin production.</title>
        <authorList>
            <person name="Fan W."/>
            <person name="Wang S."/>
            <person name="Wang H."/>
            <person name="Wang A."/>
            <person name="Jiang F."/>
            <person name="Liu H."/>
            <person name="Zhao H."/>
            <person name="Xu D."/>
            <person name="Zhang Y."/>
        </authorList>
    </citation>
    <scope>NUCLEOTIDE SEQUENCE [LARGE SCALE GENOMIC DNA]</scope>
    <source>
        <strain evidence="2">cv. Punajuju</strain>
    </source>
</reference>
<organism evidence="1 2">
    <name type="scientific">Cichorium intybus</name>
    <name type="common">Chicory</name>
    <dbReference type="NCBI Taxonomy" id="13427"/>
    <lineage>
        <taxon>Eukaryota</taxon>
        <taxon>Viridiplantae</taxon>
        <taxon>Streptophyta</taxon>
        <taxon>Embryophyta</taxon>
        <taxon>Tracheophyta</taxon>
        <taxon>Spermatophyta</taxon>
        <taxon>Magnoliopsida</taxon>
        <taxon>eudicotyledons</taxon>
        <taxon>Gunneridae</taxon>
        <taxon>Pentapetalae</taxon>
        <taxon>asterids</taxon>
        <taxon>campanulids</taxon>
        <taxon>Asterales</taxon>
        <taxon>Asteraceae</taxon>
        <taxon>Cichorioideae</taxon>
        <taxon>Cichorieae</taxon>
        <taxon>Cichoriinae</taxon>
        <taxon>Cichorium</taxon>
    </lineage>
</organism>
<name>A0ACB9H3M3_CICIN</name>
<comment type="caution">
    <text evidence="1">The sequence shown here is derived from an EMBL/GenBank/DDBJ whole genome shotgun (WGS) entry which is preliminary data.</text>
</comment>